<name>A0A8K0SFN8_9HYPO</name>
<dbReference type="AlphaFoldDB" id="A0A8K0SFN8"/>
<dbReference type="Gene3D" id="1.25.40.10">
    <property type="entry name" value="Tetratricopeptide repeat domain"/>
    <property type="match status" value="1"/>
</dbReference>
<dbReference type="SUPFAM" id="SSF48452">
    <property type="entry name" value="TPR-like"/>
    <property type="match status" value="1"/>
</dbReference>
<reference evidence="1" key="1">
    <citation type="journal article" date="2021" name="Nat. Commun.">
        <title>Genetic determinants of endophytism in the Arabidopsis root mycobiome.</title>
        <authorList>
            <person name="Mesny F."/>
            <person name="Miyauchi S."/>
            <person name="Thiergart T."/>
            <person name="Pickel B."/>
            <person name="Atanasova L."/>
            <person name="Karlsson M."/>
            <person name="Huettel B."/>
            <person name="Barry K.W."/>
            <person name="Haridas S."/>
            <person name="Chen C."/>
            <person name="Bauer D."/>
            <person name="Andreopoulos W."/>
            <person name="Pangilinan J."/>
            <person name="LaButti K."/>
            <person name="Riley R."/>
            <person name="Lipzen A."/>
            <person name="Clum A."/>
            <person name="Drula E."/>
            <person name="Henrissat B."/>
            <person name="Kohler A."/>
            <person name="Grigoriev I.V."/>
            <person name="Martin F.M."/>
            <person name="Hacquard S."/>
        </authorList>
    </citation>
    <scope>NUCLEOTIDE SEQUENCE</scope>
    <source>
        <strain evidence="1">MPI-CAGE-CH-0235</strain>
    </source>
</reference>
<dbReference type="OrthoDB" id="5986190at2759"/>
<gene>
    <name evidence="1" type="ORF">B0I35DRAFT_447576</name>
</gene>
<evidence type="ECO:0000313" key="1">
    <source>
        <dbReference type="EMBL" id="KAH7302951.1"/>
    </source>
</evidence>
<dbReference type="Pfam" id="PF13374">
    <property type="entry name" value="TPR_10"/>
    <property type="match status" value="1"/>
</dbReference>
<keyword evidence="2" id="KW-1185">Reference proteome</keyword>
<dbReference type="EMBL" id="JAGPNK010000045">
    <property type="protein sequence ID" value="KAH7302951.1"/>
    <property type="molecule type" value="Genomic_DNA"/>
</dbReference>
<comment type="caution">
    <text evidence="1">The sequence shown here is derived from an EMBL/GenBank/DDBJ whole genome shotgun (WGS) entry which is preliminary data.</text>
</comment>
<accession>A0A8K0SFN8</accession>
<feature type="non-terminal residue" evidence="1">
    <location>
        <position position="106"/>
    </location>
</feature>
<dbReference type="InterPro" id="IPR011990">
    <property type="entry name" value="TPR-like_helical_dom_sf"/>
</dbReference>
<proteinExistence type="predicted"/>
<dbReference type="PANTHER" id="PTHR46082:SF11">
    <property type="entry name" value="AAA+ ATPASE DOMAIN-CONTAINING PROTEIN-RELATED"/>
    <property type="match status" value="1"/>
</dbReference>
<dbReference type="PANTHER" id="PTHR46082">
    <property type="entry name" value="ATP/GTP-BINDING PROTEIN-RELATED"/>
    <property type="match status" value="1"/>
</dbReference>
<organism evidence="1 2">
    <name type="scientific">Stachybotrys elegans</name>
    <dbReference type="NCBI Taxonomy" id="80388"/>
    <lineage>
        <taxon>Eukaryota</taxon>
        <taxon>Fungi</taxon>
        <taxon>Dikarya</taxon>
        <taxon>Ascomycota</taxon>
        <taxon>Pezizomycotina</taxon>
        <taxon>Sordariomycetes</taxon>
        <taxon>Hypocreomycetidae</taxon>
        <taxon>Hypocreales</taxon>
        <taxon>Stachybotryaceae</taxon>
        <taxon>Stachybotrys</taxon>
    </lineage>
</organism>
<dbReference type="Proteomes" id="UP000813444">
    <property type="component" value="Unassembled WGS sequence"/>
</dbReference>
<evidence type="ECO:0008006" key="3">
    <source>
        <dbReference type="Google" id="ProtNLM"/>
    </source>
</evidence>
<protein>
    <recommendedName>
        <fullName evidence="3">Kinesin light chain</fullName>
    </recommendedName>
</protein>
<dbReference type="InterPro" id="IPR053137">
    <property type="entry name" value="NLR-like"/>
</dbReference>
<evidence type="ECO:0000313" key="2">
    <source>
        <dbReference type="Proteomes" id="UP000813444"/>
    </source>
</evidence>
<sequence length="106" mass="12055">LGEKHPDTIRSMAELATIYHQQGRYDEDEDISVKVLDLRRQVLGEKHPETLQAMHDLAQSILGSDHPLTIGSAKVLAEWQERSKHKTKDLAKRALALFKPSGKQRF</sequence>